<keyword evidence="1" id="KW-0678">Repressor</keyword>
<dbReference type="InterPro" id="IPR010982">
    <property type="entry name" value="Lambda_DNA-bd_dom_sf"/>
</dbReference>
<keyword evidence="3" id="KW-0238">DNA-binding</keyword>
<dbReference type="InterPro" id="IPR000843">
    <property type="entry name" value="HTH_LacI"/>
</dbReference>
<organism evidence="6">
    <name type="scientific">Caldilinea aerophila</name>
    <dbReference type="NCBI Taxonomy" id="133453"/>
    <lineage>
        <taxon>Bacteria</taxon>
        <taxon>Bacillati</taxon>
        <taxon>Chloroflexota</taxon>
        <taxon>Caldilineae</taxon>
        <taxon>Caldilineales</taxon>
        <taxon>Caldilineaceae</taxon>
        <taxon>Caldilinea</taxon>
    </lineage>
</organism>
<name>A0A7C1FX65_9CHLR</name>
<dbReference type="InterPro" id="IPR028082">
    <property type="entry name" value="Peripla_BP_I"/>
</dbReference>
<evidence type="ECO:0000313" key="6">
    <source>
        <dbReference type="EMBL" id="HDX33651.1"/>
    </source>
</evidence>
<dbReference type="SUPFAM" id="SSF47413">
    <property type="entry name" value="lambda repressor-like DNA-binding domains"/>
    <property type="match status" value="1"/>
</dbReference>
<dbReference type="SUPFAM" id="SSF53822">
    <property type="entry name" value="Periplasmic binding protein-like I"/>
    <property type="match status" value="1"/>
</dbReference>
<sequence length="333" mass="36336">MAAISDVSVSTVSLVLNDKPGISEQTRLRVLEAASQLGYEIGTPFMNRQATNTIGLLIEHGSIHALMDIFYGDVIRGFQAEAQRLGYQVLLHMYDQHSEGLNAVQSDLVERVQGLIIANDGDITPEMVVQLEKARVPLVLIENRIEGHQLPSILGDNFTAGYTVTRHLLSLGHREIAILRGPAKYSSLVDRLRGCFAALGEAGLTIPEELLPPPASEHPQKGYLQMKRVLASPRRPTAVVAISDKTAFGAMSAIHEAGLRIPEDIAIVSIDNVASSVYTNPPLTTYHIPRREMGVLAMQKLHRIIEGRPEIAVKSVMYGELIVRESCGARKAG</sequence>
<comment type="caution">
    <text evidence="6">The sequence shown here is derived from an EMBL/GenBank/DDBJ whole genome shotgun (WGS) entry which is preliminary data.</text>
</comment>
<dbReference type="Gene3D" id="1.10.260.40">
    <property type="entry name" value="lambda repressor-like DNA-binding domains"/>
    <property type="match status" value="1"/>
</dbReference>
<keyword evidence="4" id="KW-0804">Transcription</keyword>
<evidence type="ECO:0000259" key="5">
    <source>
        <dbReference type="PROSITE" id="PS50932"/>
    </source>
</evidence>
<keyword evidence="2" id="KW-0805">Transcription regulation</keyword>
<dbReference type="PANTHER" id="PTHR30146">
    <property type="entry name" value="LACI-RELATED TRANSCRIPTIONAL REPRESSOR"/>
    <property type="match status" value="1"/>
</dbReference>
<protein>
    <submittedName>
        <fullName evidence="6">LacI family transcriptional regulator</fullName>
    </submittedName>
</protein>
<gene>
    <name evidence="6" type="ORF">ENQ20_19535</name>
</gene>
<dbReference type="GO" id="GO:0000976">
    <property type="term" value="F:transcription cis-regulatory region binding"/>
    <property type="evidence" value="ECO:0007669"/>
    <property type="project" value="TreeGrafter"/>
</dbReference>
<dbReference type="SMART" id="SM00354">
    <property type="entry name" value="HTH_LACI"/>
    <property type="match status" value="1"/>
</dbReference>
<dbReference type="CDD" id="cd01392">
    <property type="entry name" value="HTH_LacI"/>
    <property type="match status" value="1"/>
</dbReference>
<dbReference type="EMBL" id="DSMG01000197">
    <property type="protein sequence ID" value="HDX33651.1"/>
    <property type="molecule type" value="Genomic_DNA"/>
</dbReference>
<evidence type="ECO:0000256" key="4">
    <source>
        <dbReference type="ARBA" id="ARBA00023163"/>
    </source>
</evidence>
<dbReference type="Pfam" id="PF00356">
    <property type="entry name" value="LacI"/>
    <property type="match status" value="1"/>
</dbReference>
<evidence type="ECO:0000256" key="1">
    <source>
        <dbReference type="ARBA" id="ARBA00022491"/>
    </source>
</evidence>
<dbReference type="AlphaFoldDB" id="A0A7C1FX65"/>
<evidence type="ECO:0000256" key="2">
    <source>
        <dbReference type="ARBA" id="ARBA00023015"/>
    </source>
</evidence>
<dbReference type="PROSITE" id="PS50932">
    <property type="entry name" value="HTH_LACI_2"/>
    <property type="match status" value="1"/>
</dbReference>
<dbReference type="Gene3D" id="3.40.50.2300">
    <property type="match status" value="2"/>
</dbReference>
<reference evidence="6" key="1">
    <citation type="journal article" date="2020" name="mSystems">
        <title>Genome- and Community-Level Interaction Insights into Carbon Utilization and Element Cycling Functions of Hydrothermarchaeota in Hydrothermal Sediment.</title>
        <authorList>
            <person name="Zhou Z."/>
            <person name="Liu Y."/>
            <person name="Xu W."/>
            <person name="Pan J."/>
            <person name="Luo Z.H."/>
            <person name="Li M."/>
        </authorList>
    </citation>
    <scope>NUCLEOTIDE SEQUENCE [LARGE SCALE GENOMIC DNA]</scope>
    <source>
        <strain evidence="6">SpSt-289</strain>
    </source>
</reference>
<dbReference type="CDD" id="cd06285">
    <property type="entry name" value="PBP1_LacI-like"/>
    <property type="match status" value="1"/>
</dbReference>
<dbReference type="InterPro" id="IPR046335">
    <property type="entry name" value="LacI/GalR-like_sensor"/>
</dbReference>
<evidence type="ECO:0000256" key="3">
    <source>
        <dbReference type="ARBA" id="ARBA00023125"/>
    </source>
</evidence>
<dbReference type="GO" id="GO:0003700">
    <property type="term" value="F:DNA-binding transcription factor activity"/>
    <property type="evidence" value="ECO:0007669"/>
    <property type="project" value="TreeGrafter"/>
</dbReference>
<proteinExistence type="predicted"/>
<dbReference type="PANTHER" id="PTHR30146:SF148">
    <property type="entry name" value="HTH-TYPE TRANSCRIPTIONAL REPRESSOR PURR-RELATED"/>
    <property type="match status" value="1"/>
</dbReference>
<accession>A0A7C1FX65</accession>
<dbReference type="Pfam" id="PF13377">
    <property type="entry name" value="Peripla_BP_3"/>
    <property type="match status" value="1"/>
</dbReference>
<feature type="domain" description="HTH lacI-type" evidence="5">
    <location>
        <begin position="1"/>
        <end position="55"/>
    </location>
</feature>